<dbReference type="Gene3D" id="2.60.40.1120">
    <property type="entry name" value="Carboxypeptidase-like, regulatory domain"/>
    <property type="match status" value="1"/>
</dbReference>
<dbReference type="InterPro" id="IPR012910">
    <property type="entry name" value="Plug_dom"/>
</dbReference>
<proteinExistence type="inferred from homology"/>
<comment type="similarity">
    <text evidence="8 9">Belongs to the TonB-dependent receptor family.</text>
</comment>
<evidence type="ECO:0000256" key="9">
    <source>
        <dbReference type="RuleBase" id="RU003357"/>
    </source>
</evidence>
<name>A0A1H1ZM52_MUCMA</name>
<evidence type="ECO:0000313" key="13">
    <source>
        <dbReference type="EMBL" id="SDT34750.1"/>
    </source>
</evidence>
<dbReference type="PROSITE" id="PS52016">
    <property type="entry name" value="TONB_DEPENDENT_REC_3"/>
    <property type="match status" value="1"/>
</dbReference>
<sequence length="1086" mass="119162">MMKPIRIKWLLLFIFLCPLITFAQQQVIHGNVSDQEGDLPGVSVKIKNTSKGTITDGKGDYAIKAANGKTLVFSFVGYNSQEIAVNQSTINVTLTHNANKLGEVVVVALGLSRNKSELPYSAQTLTGAEVNSNRNTNLLGELSGKIAGAQIKQANDIGGSTNIVLRGPKSLSGSNQPLFVVDGVPIDNSSELELGGMSNVTQNQRNGKGGYDYGSPGADINPDDVASVTVLKGAASTALYGSRAANGAIIITTKKGNKGLNVVLNTGVLFGSVDKSTFAQYQKEYGAGYGPYYDPNTPGSHFDYTDILGDGTKQLVVPTYDDASYGQKFDPNLLVYDWRSLDPTSPYYHKQTPWVAAKNDPSTFFNHPYTLNNSLFIDGGTDKGNYKIGYTRSDDYGILPNSSIGKNLFNFGGSYRLTDKLTVQASVNYTQTAGKGRGGTGFGGQNGEPMNILQNFREFWQVNVDVQDLKDAYFRTNSNDNWNVKSPTDLSSAYWDNPYFVQYQNYETDERDRYFGNVSLDYKLFNWLDIVGRASEDYYNEFQEQRINVGSVVTPSSYYRLNRTYKENNYDLLLNFNKAITSDISFKGVLGLNARRQNINSISASTNGGLVIPGLFALSNSVNPIDYPIEEVDQKVVTGVFGGVTFGYKDFLFLDGTLRRDQSTTLPDKNNTYYYPSVAGSFVFSSLLKDYTWLSNGKVKLNYAEVGNDAPSHSINEVYDKAANFGSEPLYYVSTVRNNADLKPERTKSFETGLEASFLKNRIGFDFTYYKNNTINQILPVSVSTATGYDGLYVNSGNVQNKGVEVTVTGNPLKTDDFSWNINVNFAKNTNKVLSLYNGVNNYQLAAYKGGVTTNATVGEPYGTLRGTDFIYKNGQKEVDATGHYLFTSNSNNDIGNTNPDWTGGVYNAFRYKNFTLSFLVDFSHGGSIYDVDMVFGLWTGLYPETAGLNDLGNPKRNPLSQGGGVILPGVYANGAPNTTRIDASQNQSAYGYQTAPNKAFVYDASYIKLREAAFTYSVPASFVQKIGAVKAIDVSLNGRNLWIIHKNIPYADPEDGLGAGSAYQGVQLGSYPNVRRYGFNLKFTF</sequence>
<protein>
    <submittedName>
        <fullName evidence="13">TonB-linked outer membrane protein, SusC/RagA family</fullName>
    </submittedName>
</protein>
<feature type="domain" description="TonB-dependent receptor-like beta-barrel" evidence="11">
    <location>
        <begin position="474"/>
        <end position="918"/>
    </location>
</feature>
<dbReference type="InterPro" id="IPR037066">
    <property type="entry name" value="Plug_dom_sf"/>
</dbReference>
<dbReference type="InterPro" id="IPR008969">
    <property type="entry name" value="CarboxyPept-like_regulatory"/>
</dbReference>
<dbReference type="InterPro" id="IPR023997">
    <property type="entry name" value="TonB-dep_OMP_SusC/RagA_CS"/>
</dbReference>
<dbReference type="Proteomes" id="UP000199679">
    <property type="component" value="Chromosome I"/>
</dbReference>
<dbReference type="Gene3D" id="2.170.130.10">
    <property type="entry name" value="TonB-dependent receptor, plug domain"/>
    <property type="match status" value="1"/>
</dbReference>
<dbReference type="NCBIfam" id="TIGR04057">
    <property type="entry name" value="SusC_RagA_signa"/>
    <property type="match status" value="1"/>
</dbReference>
<dbReference type="SUPFAM" id="SSF49464">
    <property type="entry name" value="Carboxypeptidase regulatory domain-like"/>
    <property type="match status" value="1"/>
</dbReference>
<evidence type="ECO:0000256" key="4">
    <source>
        <dbReference type="ARBA" id="ARBA00022692"/>
    </source>
</evidence>
<evidence type="ECO:0000256" key="10">
    <source>
        <dbReference type="SAM" id="SignalP"/>
    </source>
</evidence>
<dbReference type="Pfam" id="PF00593">
    <property type="entry name" value="TonB_dep_Rec_b-barrel"/>
    <property type="match status" value="1"/>
</dbReference>
<keyword evidence="6 8" id="KW-0472">Membrane</keyword>
<evidence type="ECO:0000259" key="12">
    <source>
        <dbReference type="Pfam" id="PF07715"/>
    </source>
</evidence>
<dbReference type="GO" id="GO:0009279">
    <property type="term" value="C:cell outer membrane"/>
    <property type="evidence" value="ECO:0007669"/>
    <property type="project" value="UniProtKB-SubCell"/>
</dbReference>
<reference evidence="13 14" key="1">
    <citation type="submission" date="2016-10" db="EMBL/GenBank/DDBJ databases">
        <authorList>
            <person name="de Groot N.N."/>
        </authorList>
    </citation>
    <scope>NUCLEOTIDE SEQUENCE [LARGE SCALE GENOMIC DNA]</scope>
    <source>
        <strain evidence="13 14">MP1X4</strain>
    </source>
</reference>
<evidence type="ECO:0000259" key="11">
    <source>
        <dbReference type="Pfam" id="PF00593"/>
    </source>
</evidence>
<evidence type="ECO:0000256" key="6">
    <source>
        <dbReference type="ARBA" id="ARBA00023136"/>
    </source>
</evidence>
<keyword evidence="2 8" id="KW-0813">Transport</keyword>
<evidence type="ECO:0000256" key="5">
    <source>
        <dbReference type="ARBA" id="ARBA00023077"/>
    </source>
</evidence>
<evidence type="ECO:0000256" key="7">
    <source>
        <dbReference type="ARBA" id="ARBA00023237"/>
    </source>
</evidence>
<dbReference type="Pfam" id="PF07715">
    <property type="entry name" value="Plug"/>
    <property type="match status" value="1"/>
</dbReference>
<dbReference type="Gene3D" id="2.40.170.20">
    <property type="entry name" value="TonB-dependent receptor, beta-barrel domain"/>
    <property type="match status" value="1"/>
</dbReference>
<dbReference type="NCBIfam" id="TIGR04056">
    <property type="entry name" value="OMP_RagA_SusC"/>
    <property type="match status" value="1"/>
</dbReference>
<feature type="signal peptide" evidence="10">
    <location>
        <begin position="1"/>
        <end position="23"/>
    </location>
</feature>
<keyword evidence="3 8" id="KW-1134">Transmembrane beta strand</keyword>
<keyword evidence="10" id="KW-0732">Signal</keyword>
<dbReference type="EMBL" id="LT629740">
    <property type="protein sequence ID" value="SDT34750.1"/>
    <property type="molecule type" value="Genomic_DNA"/>
</dbReference>
<organism evidence="13 14">
    <name type="scientific">Mucilaginibacter mallensis</name>
    <dbReference type="NCBI Taxonomy" id="652787"/>
    <lineage>
        <taxon>Bacteria</taxon>
        <taxon>Pseudomonadati</taxon>
        <taxon>Bacteroidota</taxon>
        <taxon>Sphingobacteriia</taxon>
        <taxon>Sphingobacteriales</taxon>
        <taxon>Sphingobacteriaceae</taxon>
        <taxon>Mucilaginibacter</taxon>
    </lineage>
</organism>
<evidence type="ECO:0000313" key="14">
    <source>
        <dbReference type="Proteomes" id="UP000199679"/>
    </source>
</evidence>
<gene>
    <name evidence="13" type="ORF">SAMN05216490_3166</name>
</gene>
<evidence type="ECO:0000256" key="1">
    <source>
        <dbReference type="ARBA" id="ARBA00004571"/>
    </source>
</evidence>
<evidence type="ECO:0000256" key="3">
    <source>
        <dbReference type="ARBA" id="ARBA00022452"/>
    </source>
</evidence>
<feature type="chain" id="PRO_5009267859" evidence="10">
    <location>
        <begin position="24"/>
        <end position="1086"/>
    </location>
</feature>
<keyword evidence="5 9" id="KW-0798">TonB box</keyword>
<dbReference type="STRING" id="652787.SAMN05216490_3166"/>
<dbReference type="Pfam" id="PF13715">
    <property type="entry name" value="CarbopepD_reg_2"/>
    <property type="match status" value="1"/>
</dbReference>
<evidence type="ECO:0000256" key="2">
    <source>
        <dbReference type="ARBA" id="ARBA00022448"/>
    </source>
</evidence>
<keyword evidence="4 8" id="KW-0812">Transmembrane</keyword>
<dbReference type="InterPro" id="IPR023996">
    <property type="entry name" value="TonB-dep_OMP_SusC/RagA"/>
</dbReference>
<dbReference type="RefSeq" id="WP_232009306.1">
    <property type="nucleotide sequence ID" value="NZ_LT629740.1"/>
</dbReference>
<dbReference type="InterPro" id="IPR000531">
    <property type="entry name" value="Beta-barrel_TonB"/>
</dbReference>
<dbReference type="AlphaFoldDB" id="A0A1H1ZM52"/>
<accession>A0A1H1ZM52</accession>
<dbReference type="InterPro" id="IPR039426">
    <property type="entry name" value="TonB-dep_rcpt-like"/>
</dbReference>
<dbReference type="SUPFAM" id="SSF56935">
    <property type="entry name" value="Porins"/>
    <property type="match status" value="1"/>
</dbReference>
<comment type="subcellular location">
    <subcellularLocation>
        <location evidence="1 8">Cell outer membrane</location>
        <topology evidence="1 8">Multi-pass membrane protein</topology>
    </subcellularLocation>
</comment>
<keyword evidence="14" id="KW-1185">Reference proteome</keyword>
<dbReference type="InterPro" id="IPR036942">
    <property type="entry name" value="Beta-barrel_TonB_sf"/>
</dbReference>
<feature type="domain" description="TonB-dependent receptor plug" evidence="12">
    <location>
        <begin position="115"/>
        <end position="248"/>
    </location>
</feature>
<keyword evidence="7 8" id="KW-0998">Cell outer membrane</keyword>
<evidence type="ECO:0000256" key="8">
    <source>
        <dbReference type="PROSITE-ProRule" id="PRU01360"/>
    </source>
</evidence>